<feature type="region of interest" description="Disordered" evidence="1">
    <location>
        <begin position="122"/>
        <end position="143"/>
    </location>
</feature>
<sequence length="143" mass="15968">MLSDITNVIPTARTQTQQSHLTPNLDRTTPNTRIHSTNMPPRTDDQVFVNPCAPAKRLRKNDSFTSRSNVKTPASSLPKRSIPLSDTSNVWPSVRTQTHQSVLTPTFDSSMSRLTQKVVGLHGDGYSSEENDESIYHDYEGNL</sequence>
<feature type="compositionally biased region" description="Polar residues" evidence="1">
    <location>
        <begin position="1"/>
        <end position="40"/>
    </location>
</feature>
<evidence type="ECO:0000313" key="2">
    <source>
        <dbReference type="EMBL" id="CAF2320573.1"/>
    </source>
</evidence>
<organism evidence="2">
    <name type="scientific">Brassica napus</name>
    <name type="common">Rape</name>
    <dbReference type="NCBI Taxonomy" id="3708"/>
    <lineage>
        <taxon>Eukaryota</taxon>
        <taxon>Viridiplantae</taxon>
        <taxon>Streptophyta</taxon>
        <taxon>Embryophyta</taxon>
        <taxon>Tracheophyta</taxon>
        <taxon>Spermatophyta</taxon>
        <taxon>Magnoliopsida</taxon>
        <taxon>eudicotyledons</taxon>
        <taxon>Gunneridae</taxon>
        <taxon>Pentapetalae</taxon>
        <taxon>rosids</taxon>
        <taxon>malvids</taxon>
        <taxon>Brassicales</taxon>
        <taxon>Brassicaceae</taxon>
        <taxon>Brassiceae</taxon>
        <taxon>Brassica</taxon>
    </lineage>
</organism>
<dbReference type="EMBL" id="HG994364">
    <property type="protein sequence ID" value="CAF2320573.1"/>
    <property type="molecule type" value="Genomic_DNA"/>
</dbReference>
<gene>
    <name evidence="2" type="ORF">DARMORV10_A10P08440.1</name>
</gene>
<evidence type="ECO:0000256" key="1">
    <source>
        <dbReference type="SAM" id="MobiDB-lite"/>
    </source>
</evidence>
<dbReference type="AlphaFoldDB" id="A0A817B498"/>
<feature type="compositionally biased region" description="Basic and acidic residues" evidence="1">
    <location>
        <begin position="134"/>
        <end position="143"/>
    </location>
</feature>
<reference evidence="2" key="1">
    <citation type="submission" date="2021-01" db="EMBL/GenBank/DDBJ databases">
        <authorList>
            <consortium name="Genoscope - CEA"/>
            <person name="William W."/>
        </authorList>
    </citation>
    <scope>NUCLEOTIDE SEQUENCE</scope>
</reference>
<protein>
    <submittedName>
        <fullName evidence="2">(rape) hypothetical protein</fullName>
    </submittedName>
</protein>
<feature type="region of interest" description="Disordered" evidence="1">
    <location>
        <begin position="1"/>
        <end position="85"/>
    </location>
</feature>
<accession>A0A817B498</accession>
<name>A0A817B498_BRANA</name>
<dbReference type="Proteomes" id="UP001295469">
    <property type="component" value="Chromosome A10"/>
</dbReference>
<feature type="compositionally biased region" description="Polar residues" evidence="1">
    <location>
        <begin position="63"/>
        <end position="75"/>
    </location>
</feature>
<proteinExistence type="predicted"/>